<keyword evidence="2 4" id="KW-0238">DNA-binding</keyword>
<dbReference type="PROSITE" id="PS51900">
    <property type="entry name" value="CB"/>
    <property type="match status" value="1"/>
</dbReference>
<evidence type="ECO:0000256" key="3">
    <source>
        <dbReference type="ARBA" id="ARBA00023172"/>
    </source>
</evidence>
<evidence type="ECO:0000256" key="2">
    <source>
        <dbReference type="ARBA" id="ARBA00023125"/>
    </source>
</evidence>
<evidence type="ECO:0000313" key="8">
    <source>
        <dbReference type="Proteomes" id="UP000219023"/>
    </source>
</evidence>
<dbReference type="GO" id="GO:0003677">
    <property type="term" value="F:DNA binding"/>
    <property type="evidence" value="ECO:0007669"/>
    <property type="project" value="UniProtKB-UniRule"/>
</dbReference>
<dbReference type="Pfam" id="PF24624">
    <property type="entry name" value="Int_N"/>
    <property type="match status" value="1"/>
</dbReference>
<evidence type="ECO:0000313" key="7">
    <source>
        <dbReference type="EMBL" id="SOC56411.1"/>
    </source>
</evidence>
<dbReference type="Gene3D" id="1.10.150.130">
    <property type="match status" value="1"/>
</dbReference>
<proteinExistence type="predicted"/>
<feature type="domain" description="Core-binding (CB)" evidence="6">
    <location>
        <begin position="58"/>
        <end position="136"/>
    </location>
</feature>
<evidence type="ECO:0000259" key="5">
    <source>
        <dbReference type="PROSITE" id="PS51898"/>
    </source>
</evidence>
<dbReference type="InterPro" id="IPR002104">
    <property type="entry name" value="Integrase_catalytic"/>
</dbReference>
<dbReference type="PANTHER" id="PTHR30349">
    <property type="entry name" value="PHAGE INTEGRASE-RELATED"/>
    <property type="match status" value="1"/>
</dbReference>
<dbReference type="InterPro" id="IPR013762">
    <property type="entry name" value="Integrase-like_cat_sf"/>
</dbReference>
<dbReference type="CDD" id="cd00796">
    <property type="entry name" value="INT_Rci_Hp1_C"/>
    <property type="match status" value="1"/>
</dbReference>
<evidence type="ECO:0000259" key="6">
    <source>
        <dbReference type="PROSITE" id="PS51900"/>
    </source>
</evidence>
<dbReference type="PROSITE" id="PS51898">
    <property type="entry name" value="TYR_RECOMBINASE"/>
    <property type="match status" value="1"/>
</dbReference>
<dbReference type="InterPro" id="IPR010998">
    <property type="entry name" value="Integrase_recombinase_N"/>
</dbReference>
<dbReference type="GO" id="GO:0006310">
    <property type="term" value="P:DNA recombination"/>
    <property type="evidence" value="ECO:0007669"/>
    <property type="project" value="UniProtKB-KW"/>
</dbReference>
<gene>
    <name evidence="7" type="ORF">SAMN05421509_10727</name>
</gene>
<sequence length="322" mass="36276">MATYQKRSGSWRAIIRKKGYPQVSATFDTKAQAERWAKQIETEMSQSRFIDTREADSLTIADALERYKREISVHKKSHRNERSRLAILTRDLGGYTLTSLRSSDVAAYRDRRLEVASGSTVRRDLALLSHLYTIALKEWGMPVENPCAQIRKPKLNKDREQRVSDAALGRILEAARGLHAEMPNLITLAVESGMRRSEMLGLKREEVKGSVAYLADTKNGTARAVPLSSKAREAINSLPVSRLDGRLFAIHPDTVTHYFARSCKDAGVAGLRFHDLRHEATSRFFERGLSIMEVAAITGHKDMRMLRRYTHLNPSTLAAKLG</sequence>
<dbReference type="InterPro" id="IPR057084">
    <property type="entry name" value="Int_N"/>
</dbReference>
<dbReference type="PANTHER" id="PTHR30349:SF94">
    <property type="entry name" value="INTEGRASE_RECOMBINASE HI_1414-RELATED"/>
    <property type="match status" value="1"/>
</dbReference>
<dbReference type="SUPFAM" id="SSF56349">
    <property type="entry name" value="DNA breaking-rejoining enzymes"/>
    <property type="match status" value="1"/>
</dbReference>
<dbReference type="InterPro" id="IPR050090">
    <property type="entry name" value="Tyrosine_recombinase_XerCD"/>
</dbReference>
<evidence type="ECO:0000256" key="4">
    <source>
        <dbReference type="PROSITE-ProRule" id="PRU01248"/>
    </source>
</evidence>
<evidence type="ECO:0000256" key="1">
    <source>
        <dbReference type="ARBA" id="ARBA00022908"/>
    </source>
</evidence>
<dbReference type="Gene3D" id="1.10.443.10">
    <property type="entry name" value="Intergrase catalytic core"/>
    <property type="match status" value="1"/>
</dbReference>
<dbReference type="AlphaFoldDB" id="A0A285VUU7"/>
<dbReference type="InterPro" id="IPR011010">
    <property type="entry name" value="DNA_brk_join_enz"/>
</dbReference>
<accession>A0A285VUU7</accession>
<protein>
    <submittedName>
        <fullName evidence="7">Site-specific recombinase XerD</fullName>
    </submittedName>
</protein>
<dbReference type="InterPro" id="IPR044068">
    <property type="entry name" value="CB"/>
</dbReference>
<keyword evidence="1" id="KW-0229">DNA integration</keyword>
<dbReference type="GO" id="GO:0015074">
    <property type="term" value="P:DNA integration"/>
    <property type="evidence" value="ECO:0007669"/>
    <property type="project" value="UniProtKB-KW"/>
</dbReference>
<feature type="domain" description="Tyr recombinase" evidence="5">
    <location>
        <begin position="150"/>
        <end position="322"/>
    </location>
</feature>
<dbReference type="Pfam" id="PF00589">
    <property type="entry name" value="Phage_integrase"/>
    <property type="match status" value="1"/>
</dbReference>
<dbReference type="EMBL" id="OBQJ01000007">
    <property type="protein sequence ID" value="SOC56411.1"/>
    <property type="molecule type" value="Genomic_DNA"/>
</dbReference>
<reference evidence="7 8" key="1">
    <citation type="submission" date="2017-08" db="EMBL/GenBank/DDBJ databases">
        <authorList>
            <person name="de Groot N.N."/>
        </authorList>
    </citation>
    <scope>NUCLEOTIDE SEQUENCE [LARGE SCALE GENOMIC DNA]</scope>
    <source>
        <strain evidence="7 8">USBA 855</strain>
    </source>
</reference>
<keyword evidence="3" id="KW-0233">DNA recombination</keyword>
<organism evidence="7 8">
    <name type="scientific">Chromohalobacter canadensis</name>
    <dbReference type="NCBI Taxonomy" id="141389"/>
    <lineage>
        <taxon>Bacteria</taxon>
        <taxon>Pseudomonadati</taxon>
        <taxon>Pseudomonadota</taxon>
        <taxon>Gammaproteobacteria</taxon>
        <taxon>Oceanospirillales</taxon>
        <taxon>Halomonadaceae</taxon>
        <taxon>Chromohalobacter</taxon>
    </lineage>
</organism>
<dbReference type="RefSeq" id="WP_097023368.1">
    <property type="nucleotide sequence ID" value="NZ_OBQJ01000007.1"/>
</dbReference>
<name>A0A285VUU7_9GAMM</name>
<dbReference type="OrthoDB" id="9057547at2"/>
<dbReference type="Proteomes" id="UP000219023">
    <property type="component" value="Unassembled WGS sequence"/>
</dbReference>